<comment type="caution">
    <text evidence="3">The sequence shown here is derived from an EMBL/GenBank/DDBJ whole genome shotgun (WGS) entry which is preliminary data.</text>
</comment>
<accession>A0A4U5NTX0</accession>
<keyword evidence="2" id="KW-1133">Transmembrane helix</keyword>
<protein>
    <submittedName>
        <fullName evidence="3">Uncharacterized protein</fullName>
    </submittedName>
</protein>
<sequence length="129" mass="15069">MYESSSTTTFTTTTTTEEDIYDANIPELPPEHTNVSKNQFDDKLTDDYSELSYTQKTIKKRFKASGIKVEVPSGKCSDTKLRQIMRMFPSCKRMIDGRSRREMSYFIIIPWFLSFRATLIDASRSRTYF</sequence>
<evidence type="ECO:0000313" key="4">
    <source>
        <dbReference type="Proteomes" id="UP000298663"/>
    </source>
</evidence>
<name>A0A4U5NTX0_STECR</name>
<dbReference type="OrthoDB" id="5825670at2759"/>
<evidence type="ECO:0000256" key="2">
    <source>
        <dbReference type="SAM" id="Phobius"/>
    </source>
</evidence>
<proteinExistence type="predicted"/>
<reference evidence="3 4" key="2">
    <citation type="journal article" date="2019" name="G3 (Bethesda)">
        <title>Hybrid Assembly of the Genome of the Entomopathogenic Nematode Steinernema carpocapsae Identifies the X-Chromosome.</title>
        <authorList>
            <person name="Serra L."/>
            <person name="Macchietto M."/>
            <person name="Macias-Munoz A."/>
            <person name="McGill C.J."/>
            <person name="Rodriguez I.M."/>
            <person name="Rodriguez B."/>
            <person name="Murad R."/>
            <person name="Mortazavi A."/>
        </authorList>
    </citation>
    <scope>NUCLEOTIDE SEQUENCE [LARGE SCALE GENOMIC DNA]</scope>
    <source>
        <strain evidence="3 4">ALL</strain>
    </source>
</reference>
<gene>
    <name evidence="3" type="ORF">L596_011450</name>
</gene>
<dbReference type="EMBL" id="AZBU02000003">
    <property type="protein sequence ID" value="TKR86958.1"/>
    <property type="molecule type" value="Genomic_DNA"/>
</dbReference>
<feature type="region of interest" description="Disordered" evidence="1">
    <location>
        <begin position="1"/>
        <end position="20"/>
    </location>
</feature>
<reference evidence="3 4" key="1">
    <citation type="journal article" date="2015" name="Genome Biol.">
        <title>Comparative genomics of Steinernema reveals deeply conserved gene regulatory networks.</title>
        <authorList>
            <person name="Dillman A.R."/>
            <person name="Macchietto M."/>
            <person name="Porter C.F."/>
            <person name="Rogers A."/>
            <person name="Williams B."/>
            <person name="Antoshechkin I."/>
            <person name="Lee M.M."/>
            <person name="Goodwin Z."/>
            <person name="Lu X."/>
            <person name="Lewis E.E."/>
            <person name="Goodrich-Blair H."/>
            <person name="Stock S.P."/>
            <person name="Adams B.J."/>
            <person name="Sternberg P.W."/>
            <person name="Mortazavi A."/>
        </authorList>
    </citation>
    <scope>NUCLEOTIDE SEQUENCE [LARGE SCALE GENOMIC DNA]</scope>
    <source>
        <strain evidence="3 4">ALL</strain>
    </source>
</reference>
<dbReference type="AlphaFoldDB" id="A0A4U5NTX0"/>
<keyword evidence="4" id="KW-1185">Reference proteome</keyword>
<feature type="transmembrane region" description="Helical" evidence="2">
    <location>
        <begin position="103"/>
        <end position="120"/>
    </location>
</feature>
<organism evidence="3 4">
    <name type="scientific">Steinernema carpocapsae</name>
    <name type="common">Entomopathogenic nematode</name>
    <dbReference type="NCBI Taxonomy" id="34508"/>
    <lineage>
        <taxon>Eukaryota</taxon>
        <taxon>Metazoa</taxon>
        <taxon>Ecdysozoa</taxon>
        <taxon>Nematoda</taxon>
        <taxon>Chromadorea</taxon>
        <taxon>Rhabditida</taxon>
        <taxon>Tylenchina</taxon>
        <taxon>Panagrolaimomorpha</taxon>
        <taxon>Strongyloidoidea</taxon>
        <taxon>Steinernematidae</taxon>
        <taxon>Steinernema</taxon>
    </lineage>
</organism>
<dbReference type="Proteomes" id="UP000298663">
    <property type="component" value="Unassembled WGS sequence"/>
</dbReference>
<evidence type="ECO:0000256" key="1">
    <source>
        <dbReference type="SAM" id="MobiDB-lite"/>
    </source>
</evidence>
<keyword evidence="2" id="KW-0472">Membrane</keyword>
<keyword evidence="2" id="KW-0812">Transmembrane</keyword>
<evidence type="ECO:0000313" key="3">
    <source>
        <dbReference type="EMBL" id="TKR86958.1"/>
    </source>
</evidence>
<feature type="compositionally biased region" description="Low complexity" evidence="1">
    <location>
        <begin position="1"/>
        <end position="15"/>
    </location>
</feature>